<evidence type="ECO:0000256" key="4">
    <source>
        <dbReference type="ARBA" id="ARBA00023002"/>
    </source>
</evidence>
<name>A0ABY4P7B6_9LACO</name>
<evidence type="ECO:0000256" key="2">
    <source>
        <dbReference type="ARBA" id="ARBA00022630"/>
    </source>
</evidence>
<organism evidence="7 8">
    <name type="scientific">Bombilactobacillus folatiphilus</name>
    <dbReference type="NCBI Taxonomy" id="2923362"/>
    <lineage>
        <taxon>Bacteria</taxon>
        <taxon>Bacillati</taxon>
        <taxon>Bacillota</taxon>
        <taxon>Bacilli</taxon>
        <taxon>Lactobacillales</taxon>
        <taxon>Lactobacillaceae</taxon>
        <taxon>Bombilactobacillus</taxon>
    </lineage>
</organism>
<dbReference type="Gene3D" id="3.40.109.10">
    <property type="entry name" value="NADH Oxidase"/>
    <property type="match status" value="1"/>
</dbReference>
<dbReference type="EMBL" id="CP093366">
    <property type="protein sequence ID" value="UQS81527.1"/>
    <property type="molecule type" value="Genomic_DNA"/>
</dbReference>
<keyword evidence="5" id="KW-0521">NADP</keyword>
<evidence type="ECO:0000313" key="7">
    <source>
        <dbReference type="EMBL" id="UQS81527.1"/>
    </source>
</evidence>
<accession>A0ABY4P7B6</accession>
<dbReference type="Proteomes" id="UP000831495">
    <property type="component" value="Chromosome"/>
</dbReference>
<dbReference type="PANTHER" id="PTHR43425">
    <property type="entry name" value="OXYGEN-INSENSITIVE NADPH NITROREDUCTASE"/>
    <property type="match status" value="1"/>
</dbReference>
<dbReference type="PANTHER" id="PTHR43425:SF3">
    <property type="entry name" value="NADPH-DEPENDENT OXIDOREDUCTASE"/>
    <property type="match status" value="1"/>
</dbReference>
<evidence type="ECO:0000256" key="3">
    <source>
        <dbReference type="ARBA" id="ARBA00022643"/>
    </source>
</evidence>
<keyword evidence="4 5" id="KW-0560">Oxidoreductase</keyword>
<dbReference type="CDD" id="cd02146">
    <property type="entry name" value="NfsA-like"/>
    <property type="match status" value="1"/>
</dbReference>
<dbReference type="PIRSF" id="PIRSF005426">
    <property type="entry name" value="Frp"/>
    <property type="match status" value="1"/>
</dbReference>
<evidence type="ECO:0000313" key="8">
    <source>
        <dbReference type="Proteomes" id="UP000831495"/>
    </source>
</evidence>
<feature type="domain" description="Nitroreductase" evidence="6">
    <location>
        <begin position="10"/>
        <end position="163"/>
    </location>
</feature>
<evidence type="ECO:0000256" key="5">
    <source>
        <dbReference type="PIRNR" id="PIRNR005426"/>
    </source>
</evidence>
<evidence type="ECO:0000259" key="6">
    <source>
        <dbReference type="Pfam" id="PF00881"/>
    </source>
</evidence>
<keyword evidence="8" id="KW-1185">Reference proteome</keyword>
<dbReference type="Pfam" id="PF00881">
    <property type="entry name" value="Nitroreductase"/>
    <property type="match status" value="1"/>
</dbReference>
<keyword evidence="2 5" id="KW-0285">Flavoprotein</keyword>
<evidence type="ECO:0000256" key="1">
    <source>
        <dbReference type="ARBA" id="ARBA00008366"/>
    </source>
</evidence>
<reference evidence="7" key="1">
    <citation type="journal article" date="2022" name="Int. J. Syst. Evol. Microbiol.">
        <title>Apilactobacillus apisilvae sp. nov., Nicolia spurrieriana gen. nov. sp. nov., Bombilactobacillus folatiphilus sp. nov. and Bombilactobacillus thymidiniphilus sp. nov., four new lactic acid bacterial isolates from stingless bees Tetragonula carbonaria and Austroplebeia australis.</title>
        <authorList>
            <person name="Oliphant S.A."/>
            <person name="Watson-Haigh N.S."/>
            <person name="Sumby K.M."/>
            <person name="Gardner J."/>
            <person name="Groom S."/>
            <person name="Jiranek V."/>
        </authorList>
    </citation>
    <scope>NUCLEOTIDE SEQUENCE</scope>
    <source>
        <strain evidence="7">SG4_D2</strain>
    </source>
</reference>
<keyword evidence="3 5" id="KW-0288">FMN</keyword>
<dbReference type="SUPFAM" id="SSF55469">
    <property type="entry name" value="FMN-dependent nitroreductase-like"/>
    <property type="match status" value="1"/>
</dbReference>
<dbReference type="InterPro" id="IPR016446">
    <property type="entry name" value="Flavin_OxRdtase_Frp"/>
</dbReference>
<dbReference type="RefSeq" id="WP_249513798.1">
    <property type="nucleotide sequence ID" value="NZ_CP093366.1"/>
</dbReference>
<proteinExistence type="inferred from homology"/>
<sequence>MNELVARMANHASVRQFKDQPLSTEIKQELLTAAQSGASSNFVQAWTVLEINDKAVRSKLGQLAHCEPYVLHSGVFYVFIADLYRQKILLEQHHQDIASLRNLESLLVSVVDTTISAQNMVIAAEQMGLGICYIGGLRNDLFQVKQLLTLPELTVPLFGLTIGEPLSQNEVKPRLPQANQVAIDVYPRQQFTDLSAYDQITGDYYQNRTQNNQQTNWSQKNLAFFKEIRRPEVSQFIKKQGFVL</sequence>
<gene>
    <name evidence="7" type="ORF">MOO45_04695</name>
</gene>
<dbReference type="InterPro" id="IPR029479">
    <property type="entry name" value="Nitroreductase"/>
</dbReference>
<dbReference type="InterPro" id="IPR000415">
    <property type="entry name" value="Nitroreductase-like"/>
</dbReference>
<comment type="similarity">
    <text evidence="1 5">Belongs to the flavin oxidoreductase frp family.</text>
</comment>
<protein>
    <submittedName>
        <fullName evidence="7">NADPH-dependent oxidoreductase</fullName>
    </submittedName>
</protein>